<dbReference type="AlphaFoldDB" id="A0AAX3N0Q2"/>
<evidence type="ECO:0000313" key="4">
    <source>
        <dbReference type="Proteomes" id="UP001221519"/>
    </source>
</evidence>
<protein>
    <submittedName>
        <fullName evidence="1">DUF4145 domain-containing protein</fullName>
    </submittedName>
</protein>
<keyword evidence="4" id="KW-1185">Reference proteome</keyword>
<dbReference type="EMBL" id="CP118101">
    <property type="protein sequence ID" value="WDH83440.1"/>
    <property type="molecule type" value="Genomic_DNA"/>
</dbReference>
<evidence type="ECO:0000313" key="2">
    <source>
        <dbReference type="EMBL" id="WDI03119.1"/>
    </source>
</evidence>
<evidence type="ECO:0000313" key="1">
    <source>
        <dbReference type="EMBL" id="WDH83440.1"/>
    </source>
</evidence>
<evidence type="ECO:0000313" key="3">
    <source>
        <dbReference type="Proteomes" id="UP001220962"/>
    </source>
</evidence>
<accession>A0AAX3N0Q2</accession>
<proteinExistence type="predicted"/>
<gene>
    <name evidence="1" type="ORF">PUW23_04130</name>
    <name evidence="2" type="ORF">PUW25_03805</name>
</gene>
<dbReference type="Proteomes" id="UP001220962">
    <property type="component" value="Chromosome"/>
</dbReference>
<dbReference type="Proteomes" id="UP001221519">
    <property type="component" value="Chromosome"/>
</dbReference>
<reference evidence="1 4" key="1">
    <citation type="submission" date="2023-02" db="EMBL/GenBank/DDBJ databases">
        <title>Pathogen: clinical or host-associated sample.</title>
        <authorList>
            <person name="Hergert J."/>
            <person name="Casey R."/>
            <person name="Wagner J."/>
            <person name="Young E.L."/>
            <person name="Oakeson K.F."/>
        </authorList>
    </citation>
    <scope>NUCLEOTIDE SEQUENCE</scope>
    <source>
        <strain evidence="2 4">2022CK-00829</strain>
        <strain evidence="1">2022CK-00830</strain>
    </source>
</reference>
<dbReference type="RefSeq" id="WP_047912881.1">
    <property type="nucleotide sequence ID" value="NZ_CP118101.1"/>
</dbReference>
<dbReference type="EMBL" id="CP118108">
    <property type="protein sequence ID" value="WDI03119.1"/>
    <property type="molecule type" value="Genomic_DNA"/>
</dbReference>
<sequence length="653" mass="75330">MSIFKFLGEVNEGLSTLAIQAEADIWTNPRTTLTQGRLFSEELATIVSKMEKVEPVYSIKPSERVHLLSRRNVISDELKDSFDWLRKNGNMAAHDLKPIQIDLALSAHRHIFTLALWYAEAYGPLEIELPDYLMPRPIKDEDIPKKDHSVDMGEQIEQLLSAQFESKILPTMNKQFQQLHESIAQIAEMNNRNKFEQTERAENPAADIQQTTSIEVLETGNQEKSDMEIGEYLSSKGHNILDKRASGGALWIVGGWELKEELFGLKVLGAFFKFAKNGSQSTKRSPAWFLLNKKPVSIPINNEDMNVSKEEIAASIEETIMPEVRISEDETRKVDTVESTETMEQDNTTIKTQNDVIDRIEIRKSFLNKELVFPASMAGMSMSELNLKGNQAILEYLFNELKVTMLQELPENLSLLQDNIPGVGPKSIERFVKQLEEAIAVEKKLIGSGKRKENAVIAYRELKKKLGRRPNYIELHEQGSIVSQEYRSLFDSYINFLFLANELDKEEASVAKRYLKWFQEVDNTILRKSYKMTLLLVMLERGSENWMEPITADEAVPFFYDFYMGDETRKSVDFSDSETQKLWDAPLDRTAQLISRMPMTHWSKSSNKQVIYSNDQFRVGFQIKEADRELVYKWTKEICEYRLLHYFERKSDS</sequence>
<name>A0AAX3N0Q2_9BACL</name>
<organism evidence="1 3">
    <name type="scientific">Paenibacillus urinalis</name>
    <dbReference type="NCBI Taxonomy" id="521520"/>
    <lineage>
        <taxon>Bacteria</taxon>
        <taxon>Bacillati</taxon>
        <taxon>Bacillota</taxon>
        <taxon>Bacilli</taxon>
        <taxon>Bacillales</taxon>
        <taxon>Paenibacillaceae</taxon>
        <taxon>Paenibacillus</taxon>
    </lineage>
</organism>